<sequence>MRLSCLYRSLRNSREIIRNKKLDNIENEKMKNMNKTTPKSSEHKSAESLQFLDLNSGSSHAAPRSKVNFFALNALDPIIDAGEGRLGAWSVRLIDQDRQGAKRFELSRDGLNFATCVVAWEEETAAEMWSAMAYRQALPALDKLLGCPPLPWLVSLQDETSSATLRERWGSSLYEPMMREFTGLAETIAWAILLKGQAGRASAPGGVSEPDVSGVGFPDFPLLPTDGATLCVGPCGLMTLIRLSGIRPPEVSAINDGEIEVGILTSGKSGIMLARFQNPGTRRGELIFDMPFHIGLLDPGERYLTRRGHSERRNMLIVVMDEAGRPLGEREVTLSQETSEVLERIVESQARVSGEAGWSRRQHDREVDDFYKRFPDPTRIVDRLFERAHVRQTIH</sequence>
<name>A0A917DKM8_9HYPH</name>
<gene>
    <name evidence="2" type="ORF">GCM10011335_53040</name>
</gene>
<evidence type="ECO:0000256" key="1">
    <source>
        <dbReference type="SAM" id="MobiDB-lite"/>
    </source>
</evidence>
<proteinExistence type="predicted"/>
<keyword evidence="3" id="KW-1185">Reference proteome</keyword>
<dbReference type="Proteomes" id="UP000613160">
    <property type="component" value="Unassembled WGS sequence"/>
</dbReference>
<evidence type="ECO:0000313" key="2">
    <source>
        <dbReference type="EMBL" id="GGD43809.1"/>
    </source>
</evidence>
<dbReference type="AlphaFoldDB" id="A0A917DKM8"/>
<organism evidence="2 3">
    <name type="scientific">Aureimonas glaciei</name>
    <dbReference type="NCBI Taxonomy" id="1776957"/>
    <lineage>
        <taxon>Bacteria</taxon>
        <taxon>Pseudomonadati</taxon>
        <taxon>Pseudomonadota</taxon>
        <taxon>Alphaproteobacteria</taxon>
        <taxon>Hyphomicrobiales</taxon>
        <taxon>Aurantimonadaceae</taxon>
        <taxon>Aureimonas</taxon>
    </lineage>
</organism>
<dbReference type="EMBL" id="BMJJ01000024">
    <property type="protein sequence ID" value="GGD43809.1"/>
    <property type="molecule type" value="Genomic_DNA"/>
</dbReference>
<accession>A0A917DKM8</accession>
<feature type="region of interest" description="Disordered" evidence="1">
    <location>
        <begin position="27"/>
        <end position="46"/>
    </location>
</feature>
<comment type="caution">
    <text evidence="2">The sequence shown here is derived from an EMBL/GenBank/DDBJ whole genome shotgun (WGS) entry which is preliminary data.</text>
</comment>
<evidence type="ECO:0000313" key="3">
    <source>
        <dbReference type="Proteomes" id="UP000613160"/>
    </source>
</evidence>
<protein>
    <submittedName>
        <fullName evidence="2">Uncharacterized protein</fullName>
    </submittedName>
</protein>
<reference evidence="2" key="1">
    <citation type="journal article" date="2014" name="Int. J. Syst. Evol. Microbiol.">
        <title>Complete genome sequence of Corynebacterium casei LMG S-19264T (=DSM 44701T), isolated from a smear-ripened cheese.</title>
        <authorList>
            <consortium name="US DOE Joint Genome Institute (JGI-PGF)"/>
            <person name="Walter F."/>
            <person name="Albersmeier A."/>
            <person name="Kalinowski J."/>
            <person name="Ruckert C."/>
        </authorList>
    </citation>
    <scope>NUCLEOTIDE SEQUENCE</scope>
    <source>
        <strain evidence="2">CGMCC 1.15493</strain>
    </source>
</reference>
<reference evidence="2" key="2">
    <citation type="submission" date="2020-09" db="EMBL/GenBank/DDBJ databases">
        <authorList>
            <person name="Sun Q."/>
            <person name="Zhou Y."/>
        </authorList>
    </citation>
    <scope>NUCLEOTIDE SEQUENCE</scope>
    <source>
        <strain evidence="2">CGMCC 1.15493</strain>
    </source>
</reference>